<dbReference type="Proteomes" id="UP000289200">
    <property type="component" value="Unassembled WGS sequence"/>
</dbReference>
<evidence type="ECO:0000313" key="2">
    <source>
        <dbReference type="Proteomes" id="UP000289200"/>
    </source>
</evidence>
<comment type="caution">
    <text evidence="1">The sequence shown here is derived from an EMBL/GenBank/DDBJ whole genome shotgun (WGS) entry which is preliminary data.</text>
</comment>
<reference evidence="2" key="1">
    <citation type="submission" date="2018-10" db="EMBL/GenBank/DDBJ databases">
        <authorList>
            <person name="Peiro R."/>
            <person name="Begona"/>
            <person name="Cbmso G."/>
            <person name="Lopez M."/>
            <person name="Gonzalez S."/>
            <person name="Sacristan E."/>
            <person name="Castillo E."/>
        </authorList>
    </citation>
    <scope>NUCLEOTIDE SEQUENCE [LARGE SCALE GENOMIC DNA]</scope>
</reference>
<protein>
    <submittedName>
        <fullName evidence="1">Antitoxin VapB28</fullName>
    </submittedName>
</protein>
<dbReference type="InterPro" id="IPR011660">
    <property type="entry name" value="VapB-like"/>
</dbReference>
<dbReference type="EMBL" id="UWOC01000026">
    <property type="protein sequence ID" value="VCU07371.1"/>
    <property type="molecule type" value="Genomic_DNA"/>
</dbReference>
<evidence type="ECO:0000313" key="1">
    <source>
        <dbReference type="EMBL" id="VCU07371.1"/>
    </source>
</evidence>
<name>A0A447CQD5_9BRAD</name>
<gene>
    <name evidence="1" type="ORF">RHODGE_RHODGE_00469</name>
</gene>
<keyword evidence="2" id="KW-1185">Reference proteome</keyword>
<organism evidence="1 2">
    <name type="scientific">Rhodoplanes serenus</name>
    <dbReference type="NCBI Taxonomy" id="200615"/>
    <lineage>
        <taxon>Bacteria</taxon>
        <taxon>Pseudomonadati</taxon>
        <taxon>Pseudomonadota</taxon>
        <taxon>Alphaproteobacteria</taxon>
        <taxon>Hyphomicrobiales</taxon>
        <taxon>Nitrobacteraceae</taxon>
        <taxon>Rhodoplanes</taxon>
    </lineage>
</organism>
<accession>A0A447CQD5</accession>
<dbReference type="Pfam" id="PF07704">
    <property type="entry name" value="PSK_trans_fac"/>
    <property type="match status" value="1"/>
</dbReference>
<proteinExistence type="predicted"/>
<dbReference type="OrthoDB" id="495439at2"/>
<dbReference type="RefSeq" id="WP_129607567.1">
    <property type="nucleotide sequence ID" value="NZ_UWOC01000026.1"/>
</dbReference>
<sequence>MGLNIDTDEASRLAEELVRLTGENITEAVTTALRERLERVRGGSGEGLSERLLAIAKETGPLWKEPYRSLDHGDLLYDENGLFK</sequence>
<dbReference type="AlphaFoldDB" id="A0A447CQD5"/>